<dbReference type="Gene3D" id="3.40.50.2000">
    <property type="entry name" value="Glycogen Phosphorylase B"/>
    <property type="match status" value="2"/>
</dbReference>
<dbReference type="Proteomes" id="UP000011534">
    <property type="component" value="Unassembled WGS sequence"/>
</dbReference>
<dbReference type="PATRIC" id="fig|662477.6.peg.2711"/>
<dbReference type="EMBL" id="AOLQ01000056">
    <property type="protein sequence ID" value="EMA04650.1"/>
    <property type="molecule type" value="Genomic_DNA"/>
</dbReference>
<dbReference type="SUPFAM" id="SSF53756">
    <property type="entry name" value="UDP-Glycosyltransferase/glycogen phosphorylase"/>
    <property type="match status" value="1"/>
</dbReference>
<organism evidence="2 3">
    <name type="scientific">Haloarcula vallismortis ATCC 29715</name>
    <dbReference type="NCBI Taxonomy" id="662477"/>
    <lineage>
        <taxon>Archaea</taxon>
        <taxon>Methanobacteriati</taxon>
        <taxon>Methanobacteriota</taxon>
        <taxon>Stenosarchaea group</taxon>
        <taxon>Halobacteria</taxon>
        <taxon>Halobacteriales</taxon>
        <taxon>Haloarculaceae</taxon>
        <taxon>Haloarcula</taxon>
    </lineage>
</organism>
<dbReference type="PANTHER" id="PTHR46401">
    <property type="entry name" value="GLYCOSYLTRANSFERASE WBBK-RELATED"/>
    <property type="match status" value="1"/>
</dbReference>
<dbReference type="Pfam" id="PF13692">
    <property type="entry name" value="Glyco_trans_1_4"/>
    <property type="match status" value="1"/>
</dbReference>
<keyword evidence="3" id="KW-1185">Reference proteome</keyword>
<dbReference type="AlphaFoldDB" id="M0JAA8"/>
<proteinExistence type="predicted"/>
<keyword evidence="1 2" id="KW-0808">Transferase</keyword>
<evidence type="ECO:0000313" key="2">
    <source>
        <dbReference type="EMBL" id="EMA04650.1"/>
    </source>
</evidence>
<dbReference type="CDD" id="cd03801">
    <property type="entry name" value="GT4_PimA-like"/>
    <property type="match status" value="1"/>
</dbReference>
<accession>M0JAA8</accession>
<dbReference type="GO" id="GO:0016757">
    <property type="term" value="F:glycosyltransferase activity"/>
    <property type="evidence" value="ECO:0007669"/>
    <property type="project" value="TreeGrafter"/>
</dbReference>
<dbReference type="PANTHER" id="PTHR46401:SF2">
    <property type="entry name" value="GLYCOSYLTRANSFERASE WBBK-RELATED"/>
    <property type="match status" value="1"/>
</dbReference>
<name>M0JAA8_HALVA</name>
<comment type="caution">
    <text evidence="2">The sequence shown here is derived from an EMBL/GenBank/DDBJ whole genome shotgun (WGS) entry which is preliminary data.</text>
</comment>
<protein>
    <submittedName>
        <fullName evidence="2">Group 1 glycosyl transferase</fullName>
    </submittedName>
</protein>
<gene>
    <name evidence="2" type="ORF">C437_13925</name>
</gene>
<evidence type="ECO:0000313" key="3">
    <source>
        <dbReference type="Proteomes" id="UP000011534"/>
    </source>
</evidence>
<sequence>MQTKYGRIYLWNASLAAGPYFNEHQTKYTVDTLRQHPTTFDLVVCESPQMIRASQELADYNNAELLVNFHNSMYELLDQQLRSRHVPSVLRQRAVNRLERLEHSAIDAASIVVFQSEDDVAHYDLPEDTLVSVIPNGCEYDQIANGGEPTQVKESLGIQDDETICVFVGAYDYEPNKRAANLICDTIAPELSEFTFVLAGRNPPDTTSMNVLTPGFVSDLPGLLSAADVALCPLTMGSGTKLKMVDYLAAGIPIVTTPVGAQGLPIKDEQHAIIVDQPEAFPEAIRRIERSPDMQESLGRNAASLGMEYDWDRLLSEYDELLNELYNRPTILNNR</sequence>
<evidence type="ECO:0000256" key="1">
    <source>
        <dbReference type="ARBA" id="ARBA00022679"/>
    </source>
</evidence>
<reference evidence="2 3" key="1">
    <citation type="journal article" date="2014" name="PLoS Genet.">
        <title>Phylogenetically driven sequencing of extremely halophilic archaea reveals strategies for static and dynamic osmo-response.</title>
        <authorList>
            <person name="Becker E.A."/>
            <person name="Seitzer P.M."/>
            <person name="Tritt A."/>
            <person name="Larsen D."/>
            <person name="Krusor M."/>
            <person name="Yao A.I."/>
            <person name="Wu D."/>
            <person name="Madern D."/>
            <person name="Eisen J.A."/>
            <person name="Darling A.E."/>
            <person name="Facciotti M.T."/>
        </authorList>
    </citation>
    <scope>NUCLEOTIDE SEQUENCE [LARGE SCALE GENOMIC DNA]</scope>
    <source>
        <strain evidence="2 3">ATCC 29715</strain>
    </source>
</reference>